<gene>
    <name evidence="1" type="ORF">CRM22_000059</name>
</gene>
<dbReference type="EMBL" id="SJOL01000071">
    <property type="protein sequence ID" value="TGZ76003.1"/>
    <property type="molecule type" value="Genomic_DNA"/>
</dbReference>
<name>A0A4S2MH07_OPIFE</name>
<reference evidence="1 2" key="1">
    <citation type="journal article" date="2019" name="BMC Genomics">
        <title>New insights from Opisthorchis felineus genome: update on genomics of the epidemiologically important liver flukes.</title>
        <authorList>
            <person name="Ershov N.I."/>
            <person name="Mordvinov V.A."/>
            <person name="Prokhortchouk E.B."/>
            <person name="Pakharukova M.Y."/>
            <person name="Gunbin K.V."/>
            <person name="Ustyantsev K."/>
            <person name="Genaev M.A."/>
            <person name="Blinov A.G."/>
            <person name="Mazur A."/>
            <person name="Boulygina E."/>
            <person name="Tsygankova S."/>
            <person name="Khrameeva E."/>
            <person name="Chekanov N."/>
            <person name="Fan G."/>
            <person name="Xiao A."/>
            <person name="Zhang H."/>
            <person name="Xu X."/>
            <person name="Yang H."/>
            <person name="Solovyev V."/>
            <person name="Lee S.M."/>
            <person name="Liu X."/>
            <person name="Afonnikov D.A."/>
            <person name="Skryabin K.G."/>
        </authorList>
    </citation>
    <scope>NUCLEOTIDE SEQUENCE [LARGE SCALE GENOMIC DNA]</scope>
    <source>
        <strain evidence="1">AK-0245</strain>
        <tissue evidence="1">Whole organism</tissue>
    </source>
</reference>
<comment type="caution">
    <text evidence="1">The sequence shown here is derived from an EMBL/GenBank/DDBJ whole genome shotgun (WGS) entry which is preliminary data.</text>
</comment>
<dbReference type="Proteomes" id="UP000308267">
    <property type="component" value="Unassembled WGS sequence"/>
</dbReference>
<keyword evidence="2" id="KW-1185">Reference proteome</keyword>
<evidence type="ECO:0000313" key="1">
    <source>
        <dbReference type="EMBL" id="TGZ76003.1"/>
    </source>
</evidence>
<evidence type="ECO:0000313" key="2">
    <source>
        <dbReference type="Proteomes" id="UP000308267"/>
    </source>
</evidence>
<protein>
    <submittedName>
        <fullName evidence="1">Uncharacterized protein</fullName>
    </submittedName>
</protein>
<feature type="non-terminal residue" evidence="1">
    <location>
        <position position="1"/>
    </location>
</feature>
<dbReference type="AlphaFoldDB" id="A0A4S2MH07"/>
<accession>A0A4S2MH07</accession>
<sequence>AVICIYWDSDADLNGREPDLPIEKLTIKCHHFLHMEFGSEMTDRKCRVSGSVEGRRRRTYWPFAAWKPVQFYMSRAVYHYLSVVSGHGAQDGK</sequence>
<proteinExistence type="predicted"/>
<organism evidence="1 2">
    <name type="scientific">Opisthorchis felineus</name>
    <dbReference type="NCBI Taxonomy" id="147828"/>
    <lineage>
        <taxon>Eukaryota</taxon>
        <taxon>Metazoa</taxon>
        <taxon>Spiralia</taxon>
        <taxon>Lophotrochozoa</taxon>
        <taxon>Platyhelminthes</taxon>
        <taxon>Trematoda</taxon>
        <taxon>Digenea</taxon>
        <taxon>Opisthorchiida</taxon>
        <taxon>Opisthorchiata</taxon>
        <taxon>Opisthorchiidae</taxon>
        <taxon>Opisthorchis</taxon>
    </lineage>
</organism>